<keyword evidence="1" id="KW-0812">Transmembrane</keyword>
<keyword evidence="1" id="KW-0472">Membrane</keyword>
<protein>
    <recommendedName>
        <fullName evidence="4">DUF4231 domain-containing protein</fullName>
    </recommendedName>
</protein>
<organism evidence="2 3">
    <name type="scientific">Phenylobacterium ferrooxidans</name>
    <dbReference type="NCBI Taxonomy" id="2982689"/>
    <lineage>
        <taxon>Bacteria</taxon>
        <taxon>Pseudomonadati</taxon>
        <taxon>Pseudomonadota</taxon>
        <taxon>Alphaproteobacteria</taxon>
        <taxon>Caulobacterales</taxon>
        <taxon>Caulobacteraceae</taxon>
        <taxon>Phenylobacterium</taxon>
    </lineage>
</organism>
<proteinExistence type="predicted"/>
<keyword evidence="3" id="KW-1185">Reference proteome</keyword>
<comment type="caution">
    <text evidence="2">The sequence shown here is derived from an EMBL/GenBank/DDBJ whole genome shotgun (WGS) entry which is preliminary data.</text>
</comment>
<reference evidence="2 3" key="1">
    <citation type="submission" date="2022-09" db="EMBL/GenBank/DDBJ databases">
        <title>New species of Phenylobacterium.</title>
        <authorList>
            <person name="Mieszkin S."/>
        </authorList>
    </citation>
    <scope>NUCLEOTIDE SEQUENCE [LARGE SCALE GENOMIC DNA]</scope>
    <source>
        <strain evidence="2 3">HK31-G</strain>
    </source>
</reference>
<evidence type="ECO:0000313" key="3">
    <source>
        <dbReference type="Proteomes" id="UP001598130"/>
    </source>
</evidence>
<dbReference type="RefSeq" id="WP_377367888.1">
    <property type="nucleotide sequence ID" value="NZ_JAOTJD010000005.1"/>
</dbReference>
<name>A0ABW6CJC0_9CAUL</name>
<sequence length="140" mass="15187">MRPAADTTAGAAVEEGRKPFGRKVPDVDGRLVDDESAAKQGYLYQIPNTFLRRCAVLGFTLVACLVTGIITAVFAPYAAALAAGAAAREFADEFGLHFYGTRRAVRIARLAFMLAWDREAVSNPDAAAARMQARADRWHK</sequence>
<gene>
    <name evidence="2" type="ORF">OCL97_04210</name>
</gene>
<accession>A0ABW6CJC0</accession>
<evidence type="ECO:0000313" key="2">
    <source>
        <dbReference type="EMBL" id="MFD3263169.1"/>
    </source>
</evidence>
<keyword evidence="1" id="KW-1133">Transmembrane helix</keyword>
<evidence type="ECO:0000256" key="1">
    <source>
        <dbReference type="SAM" id="Phobius"/>
    </source>
</evidence>
<dbReference type="EMBL" id="JAOTJD010000005">
    <property type="protein sequence ID" value="MFD3263169.1"/>
    <property type="molecule type" value="Genomic_DNA"/>
</dbReference>
<feature type="transmembrane region" description="Helical" evidence="1">
    <location>
        <begin position="54"/>
        <end position="79"/>
    </location>
</feature>
<dbReference type="Proteomes" id="UP001598130">
    <property type="component" value="Unassembled WGS sequence"/>
</dbReference>
<evidence type="ECO:0008006" key="4">
    <source>
        <dbReference type="Google" id="ProtNLM"/>
    </source>
</evidence>